<dbReference type="InterPro" id="IPR006665">
    <property type="entry name" value="OmpA-like"/>
</dbReference>
<dbReference type="Pfam" id="PF13441">
    <property type="entry name" value="Gly-zipper_YMGG"/>
    <property type="match status" value="1"/>
</dbReference>
<sequence length="219" mass="22382">MALLNKSLLLATAASLALTACVGNTVAPADPNANRTRDGAIIGGLLGGFLGATADDDNQGRNAILGAAVGAAAGGAIGNALDRQAQDLRGQLSNDRILIENTGSELIVTMPEGILFDVDSAAIRAGLQSDLRALAANLNQYPATGVEVVGHTDNTGSAGYNQDLSTRRAQAVAGVLLEAGVAPSRVRSIGRGESAPIATNLTPEGRQQNRRVEVIIRPR</sequence>
<dbReference type="InterPro" id="IPR027367">
    <property type="entry name" value="Gly-zipper_YMGG"/>
</dbReference>
<dbReference type="InterPro" id="IPR050330">
    <property type="entry name" value="Bact_OuterMem_StrucFunc"/>
</dbReference>
<dbReference type="GO" id="GO:0009279">
    <property type="term" value="C:cell outer membrane"/>
    <property type="evidence" value="ECO:0007669"/>
    <property type="project" value="UniProtKB-SubCell"/>
</dbReference>
<evidence type="ECO:0000256" key="1">
    <source>
        <dbReference type="ARBA" id="ARBA00004442"/>
    </source>
</evidence>
<name>A0A975TV43_9RHOB</name>
<protein>
    <submittedName>
        <fullName evidence="8">OmpA family protein</fullName>
    </submittedName>
</protein>
<dbReference type="Proteomes" id="UP000693972">
    <property type="component" value="Unassembled WGS sequence"/>
</dbReference>
<dbReference type="RefSeq" id="WP_257891351.1">
    <property type="nucleotide sequence ID" value="NZ_JAIMBW010000001.1"/>
</dbReference>
<comment type="subcellular location">
    <subcellularLocation>
        <location evidence="1">Cell outer membrane</location>
    </subcellularLocation>
</comment>
<dbReference type="SUPFAM" id="SSF103088">
    <property type="entry name" value="OmpA-like"/>
    <property type="match status" value="1"/>
</dbReference>
<gene>
    <name evidence="7" type="ORF">KUL25_01760</name>
    <name evidence="8" type="ORF">KUL25_01765</name>
</gene>
<feature type="chain" id="PRO_5037126381" evidence="5">
    <location>
        <begin position="30"/>
        <end position="219"/>
    </location>
</feature>
<dbReference type="InterPro" id="IPR006664">
    <property type="entry name" value="OMP_bac"/>
</dbReference>
<dbReference type="AlphaFoldDB" id="A0A975TV43"/>
<dbReference type="EMBL" id="CP078073">
    <property type="protein sequence ID" value="QXL88274.1"/>
    <property type="molecule type" value="Genomic_DNA"/>
</dbReference>
<dbReference type="PANTHER" id="PTHR30329">
    <property type="entry name" value="STATOR ELEMENT OF FLAGELLAR MOTOR COMPLEX"/>
    <property type="match status" value="1"/>
</dbReference>
<dbReference type="CDD" id="cd07185">
    <property type="entry name" value="OmpA_C-like"/>
    <property type="match status" value="1"/>
</dbReference>
<evidence type="ECO:0000256" key="2">
    <source>
        <dbReference type="ARBA" id="ARBA00023136"/>
    </source>
</evidence>
<keyword evidence="9" id="KW-1185">Reference proteome</keyword>
<dbReference type="Gene3D" id="3.30.1330.60">
    <property type="entry name" value="OmpA-like domain"/>
    <property type="match status" value="1"/>
</dbReference>
<dbReference type="EMBL" id="JAIMBW010000001">
    <property type="protein sequence ID" value="MBY4891486.1"/>
    <property type="molecule type" value="Genomic_DNA"/>
</dbReference>
<keyword evidence="3" id="KW-0998">Cell outer membrane</keyword>
<feature type="signal peptide" evidence="5">
    <location>
        <begin position="1"/>
        <end position="29"/>
    </location>
</feature>
<dbReference type="PRINTS" id="PR01021">
    <property type="entry name" value="OMPADOMAIN"/>
</dbReference>
<dbReference type="PROSITE" id="PS51123">
    <property type="entry name" value="OMPA_2"/>
    <property type="match status" value="1"/>
</dbReference>
<feature type="domain" description="OmpA-like" evidence="6">
    <location>
        <begin position="103"/>
        <end position="219"/>
    </location>
</feature>
<dbReference type="PANTHER" id="PTHR30329:SF21">
    <property type="entry name" value="LIPOPROTEIN YIAD-RELATED"/>
    <property type="match status" value="1"/>
</dbReference>
<evidence type="ECO:0000313" key="7">
    <source>
        <dbReference type="EMBL" id="MBY4891486.1"/>
    </source>
</evidence>
<dbReference type="PROSITE" id="PS51257">
    <property type="entry name" value="PROKAR_LIPOPROTEIN"/>
    <property type="match status" value="1"/>
</dbReference>
<accession>A0A975TV43</accession>
<keyword evidence="2 4" id="KW-0472">Membrane</keyword>
<evidence type="ECO:0000313" key="8">
    <source>
        <dbReference type="EMBL" id="QXL88274.1"/>
    </source>
</evidence>
<reference evidence="8 9" key="1">
    <citation type="submission" date="2021-07" db="EMBL/GenBank/DDBJ databases">
        <title>Karlodiniumbacter phycospheric gen. nov., sp. nov., a phycosphere bacterium isolated from karlodinium veneficum.</title>
        <authorList>
            <person name="Peng Y."/>
            <person name="Jiang L."/>
            <person name="Lee J."/>
        </authorList>
    </citation>
    <scope>NUCLEOTIDE SEQUENCE</scope>
    <source>
        <strain evidence="8 9">N5</strain>
    </source>
</reference>
<evidence type="ECO:0000256" key="4">
    <source>
        <dbReference type="PROSITE-ProRule" id="PRU00473"/>
    </source>
</evidence>
<evidence type="ECO:0000256" key="5">
    <source>
        <dbReference type="SAM" id="SignalP"/>
    </source>
</evidence>
<dbReference type="InterPro" id="IPR036737">
    <property type="entry name" value="OmpA-like_sf"/>
</dbReference>
<proteinExistence type="predicted"/>
<evidence type="ECO:0000256" key="3">
    <source>
        <dbReference type="ARBA" id="ARBA00023237"/>
    </source>
</evidence>
<evidence type="ECO:0000313" key="9">
    <source>
        <dbReference type="Proteomes" id="UP000693972"/>
    </source>
</evidence>
<dbReference type="Pfam" id="PF00691">
    <property type="entry name" value="OmpA"/>
    <property type="match status" value="1"/>
</dbReference>
<evidence type="ECO:0000259" key="6">
    <source>
        <dbReference type="PROSITE" id="PS51123"/>
    </source>
</evidence>
<organism evidence="8">
    <name type="scientific">Gymnodinialimonas phycosphaerae</name>
    <dbReference type="NCBI Taxonomy" id="2841589"/>
    <lineage>
        <taxon>Bacteria</taxon>
        <taxon>Pseudomonadati</taxon>
        <taxon>Pseudomonadota</taxon>
        <taxon>Alphaproteobacteria</taxon>
        <taxon>Rhodobacterales</taxon>
        <taxon>Paracoccaceae</taxon>
        <taxon>Gymnodinialimonas</taxon>
    </lineage>
</organism>
<keyword evidence="5" id="KW-0732">Signal</keyword>